<feature type="region of interest" description="Disordered" evidence="1">
    <location>
        <begin position="42"/>
        <end position="82"/>
    </location>
</feature>
<sequence>MSSRTIGSGRRPAKVAPLLLISVLLLVAMQASCAVAVQQGGEGGGAAAAAGRRMLGSNGESRPGSPMPNRNPGAFFPPPSCC</sequence>
<keyword evidence="5" id="KW-1185">Reference proteome</keyword>
<dbReference type="Proteomes" id="UP000729402">
    <property type="component" value="Unassembled WGS sequence"/>
</dbReference>
<accession>A0A8J5W8U6</accession>
<keyword evidence="2" id="KW-0732">Signal</keyword>
<evidence type="ECO:0000256" key="1">
    <source>
        <dbReference type="SAM" id="MobiDB-lite"/>
    </source>
</evidence>
<feature type="chain" id="PRO_5035391730" evidence="2">
    <location>
        <begin position="35"/>
        <end position="82"/>
    </location>
</feature>
<evidence type="ECO:0000256" key="2">
    <source>
        <dbReference type="SAM" id="SignalP"/>
    </source>
</evidence>
<protein>
    <submittedName>
        <fullName evidence="4">Uncharacterized protein</fullName>
    </submittedName>
</protein>
<name>A0A8J5W8U6_ZIZPA</name>
<gene>
    <name evidence="4" type="ORF">GUJ93_ZPchr0010g8675</name>
    <name evidence="3" type="ORF">GUJ93_ZPchr0010g9656</name>
</gene>
<reference evidence="4" key="2">
    <citation type="submission" date="2021-02" db="EMBL/GenBank/DDBJ databases">
        <authorList>
            <person name="Kimball J.A."/>
            <person name="Haas M.W."/>
            <person name="Macchietto M."/>
            <person name="Kono T."/>
            <person name="Duquette J."/>
            <person name="Shao M."/>
        </authorList>
    </citation>
    <scope>NUCLEOTIDE SEQUENCE</scope>
    <source>
        <tissue evidence="4">Fresh leaf tissue</tissue>
    </source>
</reference>
<reference evidence="4" key="1">
    <citation type="journal article" date="2021" name="bioRxiv">
        <title>Whole Genome Assembly and Annotation of Northern Wild Rice, Zizania palustris L., Supports a Whole Genome Duplication in the Zizania Genus.</title>
        <authorList>
            <person name="Haas M."/>
            <person name="Kono T."/>
            <person name="Macchietto M."/>
            <person name="Millas R."/>
            <person name="McGilp L."/>
            <person name="Shao M."/>
            <person name="Duquette J."/>
            <person name="Hirsch C.N."/>
            <person name="Kimball J."/>
        </authorList>
    </citation>
    <scope>NUCLEOTIDE SEQUENCE</scope>
    <source>
        <tissue evidence="4">Fresh leaf tissue</tissue>
    </source>
</reference>
<dbReference type="EMBL" id="JAAALK010000082">
    <property type="protein sequence ID" value="KAG8085213.1"/>
    <property type="molecule type" value="Genomic_DNA"/>
</dbReference>
<evidence type="ECO:0000313" key="3">
    <source>
        <dbReference type="EMBL" id="KAG8085213.1"/>
    </source>
</evidence>
<evidence type="ECO:0000313" key="4">
    <source>
        <dbReference type="EMBL" id="KAG8085221.1"/>
    </source>
</evidence>
<dbReference type="AlphaFoldDB" id="A0A8J5W8U6"/>
<evidence type="ECO:0000313" key="5">
    <source>
        <dbReference type="Proteomes" id="UP000729402"/>
    </source>
</evidence>
<dbReference type="EMBL" id="JAAALK010000082">
    <property type="protein sequence ID" value="KAG8085221.1"/>
    <property type="molecule type" value="Genomic_DNA"/>
</dbReference>
<organism evidence="4 5">
    <name type="scientific">Zizania palustris</name>
    <name type="common">Northern wild rice</name>
    <dbReference type="NCBI Taxonomy" id="103762"/>
    <lineage>
        <taxon>Eukaryota</taxon>
        <taxon>Viridiplantae</taxon>
        <taxon>Streptophyta</taxon>
        <taxon>Embryophyta</taxon>
        <taxon>Tracheophyta</taxon>
        <taxon>Spermatophyta</taxon>
        <taxon>Magnoliopsida</taxon>
        <taxon>Liliopsida</taxon>
        <taxon>Poales</taxon>
        <taxon>Poaceae</taxon>
        <taxon>BOP clade</taxon>
        <taxon>Oryzoideae</taxon>
        <taxon>Oryzeae</taxon>
        <taxon>Zizaniinae</taxon>
        <taxon>Zizania</taxon>
    </lineage>
</organism>
<feature type="signal peptide" evidence="2">
    <location>
        <begin position="1"/>
        <end position="34"/>
    </location>
</feature>
<proteinExistence type="predicted"/>
<comment type="caution">
    <text evidence="4">The sequence shown here is derived from an EMBL/GenBank/DDBJ whole genome shotgun (WGS) entry which is preliminary data.</text>
</comment>